<gene>
    <name evidence="2" type="ORF">HMPREF9334_00367</name>
</gene>
<sequence>MSVLFHKWIDFLNHYNIFFVLLFGLLVLIVISFMLCFITSSQILSRNAVIANLGWVRSNVGKTFVGYVPVTYERDIHVKTGESPKEIITTGCSVAEGVNHAERIYIRGIYPDKDEALAFLDKHSKGSRVTVFLEEGELIYRVREDMLEVGSFRVSDSYVPWYDAEPVEILDHEAFQPGQVESGSY</sequence>
<keyword evidence="1" id="KW-1133">Transmembrane helix</keyword>
<keyword evidence="1" id="KW-0472">Membrane</keyword>
<evidence type="ECO:0000313" key="3">
    <source>
        <dbReference type="Proteomes" id="UP000004129"/>
    </source>
</evidence>
<keyword evidence="1" id="KW-0812">Transmembrane</keyword>
<proteinExistence type="predicted"/>
<evidence type="ECO:0000313" key="2">
    <source>
        <dbReference type="EMBL" id="EHG22331.1"/>
    </source>
</evidence>
<evidence type="ECO:0000256" key="1">
    <source>
        <dbReference type="SAM" id="Phobius"/>
    </source>
</evidence>
<dbReference type="STRING" id="679201.HMPREF9334_00367"/>
<protein>
    <submittedName>
        <fullName evidence="2">Uncharacterized protein</fullName>
    </submittedName>
</protein>
<name>G5GM86_9FIRM</name>
<dbReference type="EMBL" id="ACZM01000003">
    <property type="protein sequence ID" value="EHG22331.1"/>
    <property type="molecule type" value="Genomic_DNA"/>
</dbReference>
<comment type="caution">
    <text evidence="2">The sequence shown here is derived from an EMBL/GenBank/DDBJ whole genome shotgun (WGS) entry which is preliminary data.</text>
</comment>
<dbReference type="Proteomes" id="UP000004129">
    <property type="component" value="Unassembled WGS sequence"/>
</dbReference>
<dbReference type="HOGENOM" id="CLU_1460322_0_0_9"/>
<accession>G5GM86</accession>
<dbReference type="AlphaFoldDB" id="G5GM86"/>
<feature type="transmembrane region" description="Helical" evidence="1">
    <location>
        <begin position="15"/>
        <end position="38"/>
    </location>
</feature>
<organism evidence="2 3">
    <name type="scientific">Selenomonas infelix ATCC 43532</name>
    <dbReference type="NCBI Taxonomy" id="679201"/>
    <lineage>
        <taxon>Bacteria</taxon>
        <taxon>Bacillati</taxon>
        <taxon>Bacillota</taxon>
        <taxon>Negativicutes</taxon>
        <taxon>Selenomonadales</taxon>
        <taxon>Selenomonadaceae</taxon>
        <taxon>Selenomonas</taxon>
    </lineage>
</organism>
<keyword evidence="3" id="KW-1185">Reference proteome</keyword>
<reference evidence="2 3" key="1">
    <citation type="submission" date="2011-08" db="EMBL/GenBank/DDBJ databases">
        <title>The Genome Sequence of Selenomonas infelix ATCC 43532.</title>
        <authorList>
            <consortium name="The Broad Institute Genome Sequencing Platform"/>
            <person name="Earl A."/>
            <person name="Ward D."/>
            <person name="Feldgarden M."/>
            <person name="Gevers D."/>
            <person name="Izard J."/>
            <person name="Blanton J.M."/>
            <person name="Baranova O.V."/>
            <person name="Dewhirst F.E."/>
            <person name="Young S.K."/>
            <person name="Zeng Q."/>
            <person name="Gargeya S."/>
            <person name="Fitzgerald M."/>
            <person name="Haas B."/>
            <person name="Abouelleil A."/>
            <person name="Alvarado L."/>
            <person name="Arachchi H.M."/>
            <person name="Berlin A."/>
            <person name="Brown A."/>
            <person name="Chapman S.B."/>
            <person name="Chen Z."/>
            <person name="Dunbar C."/>
            <person name="Freedman E."/>
            <person name="Gearin G."/>
            <person name="Gellesch M."/>
            <person name="Goldberg J."/>
            <person name="Griggs A."/>
            <person name="Gujja S."/>
            <person name="Heiman D."/>
            <person name="Howarth C."/>
            <person name="Larson L."/>
            <person name="Lui A."/>
            <person name="MacDonald P.J.P."/>
            <person name="Montmayeur A."/>
            <person name="Murphy C."/>
            <person name="Neiman D."/>
            <person name="Pearson M."/>
            <person name="Priest M."/>
            <person name="Roberts A."/>
            <person name="Saif S."/>
            <person name="Shea T."/>
            <person name="Shenoy N."/>
            <person name="Sisk P."/>
            <person name="Stolte C."/>
            <person name="Sykes S."/>
            <person name="Wortman J."/>
            <person name="Nusbaum C."/>
            <person name="Birren B."/>
        </authorList>
    </citation>
    <scope>NUCLEOTIDE SEQUENCE [LARGE SCALE GENOMIC DNA]</scope>
    <source>
        <strain evidence="2 3">ATCC 43532</strain>
    </source>
</reference>